<organism evidence="1">
    <name type="scientific">marine metagenome</name>
    <dbReference type="NCBI Taxonomy" id="408172"/>
    <lineage>
        <taxon>unclassified sequences</taxon>
        <taxon>metagenomes</taxon>
        <taxon>ecological metagenomes</taxon>
    </lineage>
</organism>
<proteinExistence type="predicted"/>
<sequence length="170" mass="18943">MAEFSWSTVSFKNDHASMKSHEVLRESMEHVGVKAIATDMQLSTSLLYKWCQPNKEPEESGTTNPLDRVAKIFETTGDESILAWICQQGDGFFAPNPKTATDASESLFANTQRLVAEFSDLLQAVSQSYDQDGEICEVDAQRIRQEWEELKGAGESFVKGCEEGFFQVSG</sequence>
<accession>A0A382B7F0</accession>
<reference evidence="1" key="1">
    <citation type="submission" date="2018-05" db="EMBL/GenBank/DDBJ databases">
        <authorList>
            <person name="Lanie J.A."/>
            <person name="Ng W.-L."/>
            <person name="Kazmierczak K.M."/>
            <person name="Andrzejewski T.M."/>
            <person name="Davidsen T.M."/>
            <person name="Wayne K.J."/>
            <person name="Tettelin H."/>
            <person name="Glass J.I."/>
            <person name="Rusch D."/>
            <person name="Podicherti R."/>
            <person name="Tsui H.-C.T."/>
            <person name="Winkler M.E."/>
        </authorList>
    </citation>
    <scope>NUCLEOTIDE SEQUENCE</scope>
</reference>
<gene>
    <name evidence="1" type="ORF">METZ01_LOCUS162473</name>
</gene>
<name>A0A382B7F0_9ZZZZ</name>
<dbReference type="EMBL" id="UINC01028513">
    <property type="protein sequence ID" value="SVB09619.1"/>
    <property type="molecule type" value="Genomic_DNA"/>
</dbReference>
<dbReference type="AlphaFoldDB" id="A0A382B7F0"/>
<dbReference type="InterPro" id="IPR009679">
    <property type="entry name" value="Phage_186_CII-like"/>
</dbReference>
<dbReference type="GO" id="GO:0003677">
    <property type="term" value="F:DNA binding"/>
    <property type="evidence" value="ECO:0007669"/>
    <property type="project" value="InterPro"/>
</dbReference>
<dbReference type="Pfam" id="PF06892">
    <property type="entry name" value="Phage_CP76"/>
    <property type="match status" value="1"/>
</dbReference>
<protein>
    <submittedName>
        <fullName evidence="1">Uncharacterized protein</fullName>
    </submittedName>
</protein>
<evidence type="ECO:0000313" key="1">
    <source>
        <dbReference type="EMBL" id="SVB09619.1"/>
    </source>
</evidence>